<reference evidence="1 2" key="1">
    <citation type="submission" date="2016-03" db="EMBL/GenBank/DDBJ databases">
        <title>EvidentialGene: Evidence-directed Construction of Genes on Genomes.</title>
        <authorList>
            <person name="Gilbert D.G."/>
            <person name="Choi J.-H."/>
            <person name="Mockaitis K."/>
            <person name="Colbourne J."/>
            <person name="Pfrender M."/>
        </authorList>
    </citation>
    <scope>NUCLEOTIDE SEQUENCE [LARGE SCALE GENOMIC DNA]</scope>
    <source>
        <strain evidence="1 2">Xinb3</strain>
        <tissue evidence="1">Complete organism</tissue>
    </source>
</reference>
<protein>
    <submittedName>
        <fullName evidence="1">Uncharacterized protein</fullName>
    </submittedName>
</protein>
<sequence>MIHIVTSADSSYLYSVLVGFTGRPILYQPDVLSSNCLHQTLRLAIPSLGGYHTQSLEVPLLKGVTYNSYIEVFPFGSCK</sequence>
<accession>A0A162C2E6</accession>
<name>A0A162C2E6_9CRUS</name>
<organism evidence="1 2">
    <name type="scientific">Daphnia magna</name>
    <dbReference type="NCBI Taxonomy" id="35525"/>
    <lineage>
        <taxon>Eukaryota</taxon>
        <taxon>Metazoa</taxon>
        <taxon>Ecdysozoa</taxon>
        <taxon>Arthropoda</taxon>
        <taxon>Crustacea</taxon>
        <taxon>Branchiopoda</taxon>
        <taxon>Diplostraca</taxon>
        <taxon>Cladocera</taxon>
        <taxon>Anomopoda</taxon>
        <taxon>Daphniidae</taxon>
        <taxon>Daphnia</taxon>
    </lineage>
</organism>
<evidence type="ECO:0000313" key="1">
    <source>
        <dbReference type="EMBL" id="KZS00231.1"/>
    </source>
</evidence>
<dbReference type="AlphaFoldDB" id="A0A162C2E6"/>
<comment type="caution">
    <text evidence="1">The sequence shown here is derived from an EMBL/GenBank/DDBJ whole genome shotgun (WGS) entry which is preliminary data.</text>
</comment>
<keyword evidence="2" id="KW-1185">Reference proteome</keyword>
<dbReference type="EMBL" id="LRGB01011145">
    <property type="protein sequence ID" value="KZS00231.1"/>
    <property type="molecule type" value="Genomic_DNA"/>
</dbReference>
<dbReference type="Proteomes" id="UP000076858">
    <property type="component" value="Unassembled WGS sequence"/>
</dbReference>
<evidence type="ECO:0000313" key="2">
    <source>
        <dbReference type="Proteomes" id="UP000076858"/>
    </source>
</evidence>
<proteinExistence type="predicted"/>
<gene>
    <name evidence="1" type="ORF">APZ42_003557</name>
</gene>